<sequence length="151" mass="16368">MNQDQVEQEIVIDAPIERVWAVLTESEYVGQWFGDGTPAPVDLRPGGIIQLDHGDHGQFPTKIVALDRPRALSYRWASGFPGVVADEANSTLVEFTLAAEGGSTRLKVVESGFTTRAPSPNPSPDDTRESHEEGWTAVIAKLGELSEKLAV</sequence>
<dbReference type="Gene3D" id="3.30.530.20">
    <property type="match status" value="1"/>
</dbReference>
<comment type="caution">
    <text evidence="4">The sequence shown here is derived from an EMBL/GenBank/DDBJ whole genome shotgun (WGS) entry which is preliminary data.</text>
</comment>
<feature type="domain" description="Activator of Hsp90 ATPase homologue 1/2-like C-terminal" evidence="3">
    <location>
        <begin position="13"/>
        <end position="145"/>
    </location>
</feature>
<dbReference type="Pfam" id="PF08327">
    <property type="entry name" value="AHSA1"/>
    <property type="match status" value="1"/>
</dbReference>
<gene>
    <name evidence="4" type="ORF">VA596_28925</name>
</gene>
<evidence type="ECO:0000259" key="3">
    <source>
        <dbReference type="Pfam" id="PF08327"/>
    </source>
</evidence>
<dbReference type="SUPFAM" id="SSF55961">
    <property type="entry name" value="Bet v1-like"/>
    <property type="match status" value="1"/>
</dbReference>
<accession>A0ABU5RBF9</accession>
<comment type="similarity">
    <text evidence="1">Belongs to the AHA1 family.</text>
</comment>
<dbReference type="Proteomes" id="UP001304298">
    <property type="component" value="Unassembled WGS sequence"/>
</dbReference>
<dbReference type="InterPro" id="IPR013538">
    <property type="entry name" value="ASHA1/2-like_C"/>
</dbReference>
<dbReference type="RefSeq" id="WP_323331337.1">
    <property type="nucleotide sequence ID" value="NZ_JAYFSI010000007.1"/>
</dbReference>
<evidence type="ECO:0000256" key="1">
    <source>
        <dbReference type="ARBA" id="ARBA00006817"/>
    </source>
</evidence>
<reference evidence="4 5" key="1">
    <citation type="submission" date="2023-12" db="EMBL/GenBank/DDBJ databases">
        <title>Amycolatopsis sp. V23-08.</title>
        <authorList>
            <person name="Somphong A."/>
        </authorList>
    </citation>
    <scope>NUCLEOTIDE SEQUENCE [LARGE SCALE GENOMIC DNA]</scope>
    <source>
        <strain evidence="4 5">V23-08</strain>
    </source>
</reference>
<organism evidence="4 5">
    <name type="scientific">Amycolatopsis heterodermiae</name>
    <dbReference type="NCBI Taxonomy" id="3110235"/>
    <lineage>
        <taxon>Bacteria</taxon>
        <taxon>Bacillati</taxon>
        <taxon>Actinomycetota</taxon>
        <taxon>Actinomycetes</taxon>
        <taxon>Pseudonocardiales</taxon>
        <taxon>Pseudonocardiaceae</taxon>
        <taxon>Amycolatopsis</taxon>
    </lineage>
</organism>
<keyword evidence="5" id="KW-1185">Reference proteome</keyword>
<protein>
    <submittedName>
        <fullName evidence="4">SRPBCC domain-containing protein</fullName>
    </submittedName>
</protein>
<evidence type="ECO:0000256" key="2">
    <source>
        <dbReference type="SAM" id="MobiDB-lite"/>
    </source>
</evidence>
<evidence type="ECO:0000313" key="4">
    <source>
        <dbReference type="EMBL" id="MEA5363587.1"/>
    </source>
</evidence>
<name>A0ABU5RBF9_9PSEU</name>
<dbReference type="EMBL" id="JAYFSI010000007">
    <property type="protein sequence ID" value="MEA5363587.1"/>
    <property type="molecule type" value="Genomic_DNA"/>
</dbReference>
<dbReference type="InterPro" id="IPR023393">
    <property type="entry name" value="START-like_dom_sf"/>
</dbReference>
<feature type="region of interest" description="Disordered" evidence="2">
    <location>
        <begin position="113"/>
        <end position="132"/>
    </location>
</feature>
<proteinExistence type="inferred from homology"/>
<evidence type="ECO:0000313" key="5">
    <source>
        <dbReference type="Proteomes" id="UP001304298"/>
    </source>
</evidence>